<dbReference type="PROSITE" id="PS50075">
    <property type="entry name" value="CARRIER"/>
    <property type="match status" value="3"/>
</dbReference>
<dbReference type="PANTHER" id="PTHR45527:SF1">
    <property type="entry name" value="FATTY ACID SYNTHASE"/>
    <property type="match status" value="1"/>
</dbReference>
<feature type="domain" description="Carrier" evidence="6">
    <location>
        <begin position="486"/>
        <end position="560"/>
    </location>
</feature>
<evidence type="ECO:0000256" key="4">
    <source>
        <dbReference type="ARBA" id="ARBA00022737"/>
    </source>
</evidence>
<accession>A0ABW1JNX6</accession>
<sequence>PRATALVGADETLTYGELDRRSDQLAAVLARAGARPGTYVALALARSVAYHVALWAITKTGAAFMPLDLRYPQDRLAHMVADSAAVLGVTTGDALASLPDHVAWVCLDDPATIAELATAPTDYEHIPARLDDAAYLVYTSGSTGQPKGVVVTHTGLAGFAAEKAQHYRVERDSRVLQVASPGFDAVMMESLMTYAVGAALVVSPAEVFAGAELTELIRAQRVSHTFMTPSVLATLRPEGLHDLRMLTIGGEALSAELVAAWAPGRRFHNVYGPTETTIAVTVSEELQPGDPITIGAPIRGVGAVVLDTRLRPVPVGVVGELYLSGHALARGYLNRPGATAGTFVADPYGEAGTRMYRTGDLVRWSAEHTIEYVGRADFQVKIRGQRVELGEIDAALVACPRVASAITVSRRGPAGQPMLAAYLVAEDGATLDTAAIRDRIASALPEHMVPSVITVLDEMPVSATGKVNRRALPEPVVEVADSAVAAVATALEATIAGIFAEVLGVASVGADESFFALGGDSIMSIQLASRLKAAGIVVTARDIFENRTVRGLAGVAEDTGRAVLTELPGGGVGEIARTPIVSWFLGRPVADRFAQSLLVELPGDARPADVIATVAAVLDRHDMLRARLCGTESARSATVPESAAHLEVLPRGAIDADTVVSVRRFGAENAPGSAGFTALAEAALEHASARLSPADAAMVQVVCLLPEPGVDAPGRALIVIHHLVVDGVSWRILVPDFVTAWQQLEQGRAVELPEVGTSMRRWAEAVSVAAETRADELDLWQRMGARREPLLGRAALDPTVDLHDTVERMTLTLPVDLTTALLGAVPQAAHAGTDDGLLAGLVLALGRWRAKRGVAHTGARILLESHGRAEQLAPGADLSRTVGWFTSAYPVDFTLDGTDPRGAVKAIKEQLRAVPDNGVGYGMLRHLNRRTADVLAALPEPQISFNNLGRAGVDIAALSGVAWIPAGENFDRQASFDPDMPAAATLSIDTSVLDTPTGPSITAQIGYAARLLDGNDVHALLVEWLTALTEIAEHATLHQDWGLTPSDTPLVALTQRDLDLFTERYGPIETVWSMAPLQAGLLFHAELAAGELDVYTAQSEMTLTGPLDEARLRRAAVALLGRHPNLRAAFTRTTDGVLAQVVPVESPLPWRRVEAPVWAVPEILAVERETAFDPADPPLVRFVLVAVAPGEHRLLMTAHHLLLDGWSLPLMLRDLVGLYAAGENAAQLPPAPSYGDYLAWLARRDTTAGVEVWRAAMAGFTEPTLIADAGSDGTVEVPTDLSIDLDDPTTTALTELARATGVTMSTMVQFAWATVLANQLGRERVVFGETVSGRPAEVAGVESMIGLFINTLPVPVHVRGEQTIARALEQLQDSKTRLLDHHHVELSGIMAALGGGQLFDTLVAYESYPVDSSGLGDAEIDGVRVTDVVGTDAAHYPITVQAHHTDTLHIRVRYQAGRVDAVTATGLAARVERVLRGIAVDPSARVGELDLLSVAERVALVPARGARAAAPQALTDLLRRGVAVRPDGVAARCGSEAVTFTELDTRAHRLAHWLIERGVRSGDTVGLVMPRSITLITALWALAEVGAAGALLDPRNPDERLAVMLSDCGARVVLTVADTAVPEGDWSRLVLDDPTVQEQIANQSSEVVSPTVRADDLAYVIYTSGTTGTPKGVAVTQSGLANFTAAQRDRYRVSADSRVLQCAAPGFDAVMLELLMAHPNGAGLVISAPDTYAGTELAELIRDTGVTHAFLTPTVLATMSPAGLDSLEVLVAGGEAVPADLAAVWAPGRRMFNGYGPTETTIMVAISDPLVPGAPITLGGPIRGTRAMVLDTRLRPVPVGVTGELYVGGIQLARGYLGRPATTAATFLADPYTPGARMYRTGDRVRWTADHTLDYVGRTDHQVKIRGQRIELGEIEAVLAGDPAVTHAVALVRTDEHGTDRLIGYLTGDSVDPDQVRAAARRRLPAHMVPDLCVVLDHLPLTTSGKLDRAALPMPAFAAVGYVAPADPTEQLVAEICAEVLELPRVGMRDSFFDLGGNSLTATRLTARLSSALGVRVAVRDLFEYPTMADLAARLTGRDHVERPALTPRGETGPVPLSPAQQRMWFLNRLDASVGAYNVPLVIRLTGELDGTALRAACAMVIDRHESLRTKFPMIDGAPRQVIVEAEDVVPDLTPVPIEESVLPKAAAAVLSASFQVTEAPPIRAELFELGPDDHVLVFAVHHICADGLSMIPLARDVAAAYHAVTTASAPAWPPLTVQYPDYALWQRSLLGDEHDPQSLLSRQLDYWREALAGLPELLELPTDMPRPPVASMRGRVTDFAIEPELQGRIGELAKAAGVTPFMVAHAALAILLARLADTDDVAVGTPVSGRGERELDDLIGMFVNTVVLRTPVPADQSFDALLAQVRSADLAALAHAEVSFEQVVEALNPPRSTAHLPLYQVTIDYQNLDQVVLELPGITVRPVEDFVEQAQSDLNVKLVERFDADGNPAGTIGRLTYATDLFVEESMQRFARWYIRILEAVTADPHAIVGDIEFMDHRQRLEVLDAAGELGVAVPEATIADLFARRATAAPDAVAVTDGTTVLTYGELAQRAETVAARLIAHGAGPETLVAVALPRSTDLVVGLLAVVMSGAAYLPLDVAYPAERLRFVLDDAAPVAMLTTSATVSRVPEFAGPIIELDDDTAAAGVQFTPVSPDNLAYMIYTSGSTGRPKGVAVTHRDVVTLLTNAATKFDIGSDDVWTLFHSYAFDFAVWEMWGALLSGGRLVVVDYDTSRTPDAFVDLVARERVTVLSQTPSAFYGFIDAQRRLRADDLALRYIVFGGEALDPARLGDWLREHPAGTPRLVNMYGITETTVHVTYADIDRAEGGGIGRALPGMAVYVLDDRLRPVPVGVAGDLYVGGGQLSRGYHGAGALTAGRFVADPFGAPGTRLYRTGDVGRWRRGGTGLELDYLGRADAQIQLRGFRIELGEVESALLRHLGVAQAAAAVHRHAEGVDQLIGYVVPADGHDLDPDAVRVTAAELLTGYMVPSAVVVLPALPVTVNGKLDRKALPAPDFERAADAYEPPRTPTEIAIAEVFAETLRVARVGAGDGFFDLGGNSLLATVAVTQLHARDVRIELPWMFDDATPRALARRVDEAEGGSGMQVLLPLRPDGVDTPLFAIHPAGGLAWFYGGLVGHLGDTRPVFGLQDPHVVAGEPSATSIEELAQRYVEEIRRTQPRGPYHLLGWSLGGEIAHAVATRLQDQGERIGVLAMMDSAAGPLETAAGPDSAPGELMADLLGGWRELFDLGDTVSASTTDQAWQVVRDQITGTGLFSGEQIDRVMESFATAGELADSYTPRTFVGDLVFFTAGKDRDDTEAIAGTWQSHITGTIHNTVLDARHLELTHPSALAVIGPILEGFMTS</sequence>
<dbReference type="InterPro" id="IPR010060">
    <property type="entry name" value="NRPS_synth"/>
</dbReference>
<feature type="domain" description="Carrier" evidence="6">
    <location>
        <begin position="2004"/>
        <end position="2079"/>
    </location>
</feature>
<dbReference type="Pfam" id="PF00975">
    <property type="entry name" value="Thioesterase"/>
    <property type="match status" value="1"/>
</dbReference>
<dbReference type="InterPro" id="IPR001242">
    <property type="entry name" value="Condensation_dom"/>
</dbReference>
<comment type="cofactor">
    <cofactor evidence="1">
        <name>pantetheine 4'-phosphate</name>
        <dbReference type="ChEBI" id="CHEBI:47942"/>
    </cofactor>
</comment>
<feature type="non-terminal residue" evidence="7">
    <location>
        <position position="1"/>
    </location>
</feature>
<dbReference type="CDD" id="cd17643">
    <property type="entry name" value="A_NRPS_Cytc1-like"/>
    <property type="match status" value="1"/>
</dbReference>
<dbReference type="Gene3D" id="3.30.559.30">
    <property type="entry name" value="Nonribosomal peptide synthetase, condensation domain"/>
    <property type="match status" value="3"/>
</dbReference>
<name>A0ABW1JNX6_9NOCA</name>
<dbReference type="SMART" id="SM00823">
    <property type="entry name" value="PKS_PP"/>
    <property type="match status" value="2"/>
</dbReference>
<evidence type="ECO:0000256" key="2">
    <source>
        <dbReference type="ARBA" id="ARBA00022450"/>
    </source>
</evidence>
<dbReference type="InterPro" id="IPR029058">
    <property type="entry name" value="AB_hydrolase_fold"/>
</dbReference>
<dbReference type="PROSITE" id="PS00012">
    <property type="entry name" value="PHOSPHOPANTETHEINE"/>
    <property type="match status" value="2"/>
</dbReference>
<evidence type="ECO:0000259" key="6">
    <source>
        <dbReference type="PROSITE" id="PS50075"/>
    </source>
</evidence>
<dbReference type="InterPro" id="IPR025110">
    <property type="entry name" value="AMP-bd_C"/>
</dbReference>
<dbReference type="NCBIfam" id="TIGR01733">
    <property type="entry name" value="AA-adenyl-dom"/>
    <property type="match status" value="3"/>
</dbReference>
<dbReference type="Gene3D" id="2.30.38.10">
    <property type="entry name" value="Luciferase, Domain 3"/>
    <property type="match status" value="2"/>
</dbReference>
<keyword evidence="8" id="KW-1185">Reference proteome</keyword>
<dbReference type="InterPro" id="IPR000873">
    <property type="entry name" value="AMP-dep_synth/lig_dom"/>
</dbReference>
<proteinExistence type="predicted"/>
<dbReference type="SUPFAM" id="SSF56801">
    <property type="entry name" value="Acetyl-CoA synthetase-like"/>
    <property type="match status" value="3"/>
</dbReference>
<dbReference type="Pfam" id="PF00501">
    <property type="entry name" value="AMP-binding"/>
    <property type="match status" value="3"/>
</dbReference>
<evidence type="ECO:0000313" key="8">
    <source>
        <dbReference type="Proteomes" id="UP001596223"/>
    </source>
</evidence>
<dbReference type="InterPro" id="IPR006162">
    <property type="entry name" value="Ppantetheine_attach_site"/>
</dbReference>
<keyword evidence="3" id="KW-0597">Phosphoprotein</keyword>
<dbReference type="InterPro" id="IPR045851">
    <property type="entry name" value="AMP-bd_C_sf"/>
</dbReference>
<dbReference type="RefSeq" id="WP_378600777.1">
    <property type="nucleotide sequence ID" value="NZ_JBHSQN010000002.1"/>
</dbReference>
<dbReference type="NCBIfam" id="TIGR01720">
    <property type="entry name" value="NRPS-para261"/>
    <property type="match status" value="1"/>
</dbReference>
<evidence type="ECO:0000256" key="3">
    <source>
        <dbReference type="ARBA" id="ARBA00022553"/>
    </source>
</evidence>
<keyword evidence="2" id="KW-0596">Phosphopantetheine</keyword>
<organism evidence="7 8">
    <name type="scientific">Nocardia lasii</name>
    <dbReference type="NCBI Taxonomy" id="1616107"/>
    <lineage>
        <taxon>Bacteria</taxon>
        <taxon>Bacillati</taxon>
        <taxon>Actinomycetota</taxon>
        <taxon>Actinomycetes</taxon>
        <taxon>Mycobacteriales</taxon>
        <taxon>Nocardiaceae</taxon>
        <taxon>Nocardia</taxon>
    </lineage>
</organism>
<dbReference type="InterPro" id="IPR042099">
    <property type="entry name" value="ANL_N_sf"/>
</dbReference>
<dbReference type="Pfam" id="PF13193">
    <property type="entry name" value="AMP-binding_C"/>
    <property type="match status" value="3"/>
</dbReference>
<keyword evidence="5" id="KW-0045">Antibiotic biosynthesis</keyword>
<dbReference type="InterPro" id="IPR020802">
    <property type="entry name" value="TesA-like"/>
</dbReference>
<dbReference type="InterPro" id="IPR010071">
    <property type="entry name" value="AA_adenyl_dom"/>
</dbReference>
<dbReference type="Gene3D" id="3.40.50.12780">
    <property type="entry name" value="N-terminal domain of ligase-like"/>
    <property type="match status" value="1"/>
</dbReference>
<dbReference type="Gene3D" id="3.30.559.10">
    <property type="entry name" value="Chloramphenicol acetyltransferase-like domain"/>
    <property type="match status" value="3"/>
</dbReference>
<protein>
    <submittedName>
        <fullName evidence="7">Amino acid adenylation domain-containing protein</fullName>
    </submittedName>
</protein>
<dbReference type="Gene3D" id="3.30.300.30">
    <property type="match status" value="3"/>
</dbReference>
<dbReference type="InterPro" id="IPR009081">
    <property type="entry name" value="PP-bd_ACP"/>
</dbReference>
<reference evidence="8" key="1">
    <citation type="journal article" date="2019" name="Int. J. Syst. Evol. Microbiol.">
        <title>The Global Catalogue of Microorganisms (GCM) 10K type strain sequencing project: providing services to taxonomists for standard genome sequencing and annotation.</title>
        <authorList>
            <consortium name="The Broad Institute Genomics Platform"/>
            <consortium name="The Broad Institute Genome Sequencing Center for Infectious Disease"/>
            <person name="Wu L."/>
            <person name="Ma J."/>
        </authorList>
    </citation>
    <scope>NUCLEOTIDE SEQUENCE [LARGE SCALE GENOMIC DNA]</scope>
    <source>
        <strain evidence="8">CCUG 36956</strain>
    </source>
</reference>
<dbReference type="PANTHER" id="PTHR45527">
    <property type="entry name" value="NONRIBOSOMAL PEPTIDE SYNTHETASE"/>
    <property type="match status" value="1"/>
</dbReference>
<dbReference type="InterPro" id="IPR020845">
    <property type="entry name" value="AMP-binding_CS"/>
</dbReference>
<evidence type="ECO:0000256" key="5">
    <source>
        <dbReference type="ARBA" id="ARBA00023194"/>
    </source>
</evidence>
<comment type="caution">
    <text evidence="7">The sequence shown here is derived from an EMBL/GenBank/DDBJ whole genome shotgun (WGS) entry which is preliminary data.</text>
</comment>
<dbReference type="SMART" id="SM00824">
    <property type="entry name" value="PKS_TE"/>
    <property type="match status" value="1"/>
</dbReference>
<dbReference type="PROSITE" id="PS00455">
    <property type="entry name" value="AMP_BINDING"/>
    <property type="match status" value="3"/>
</dbReference>
<dbReference type="EMBL" id="JBHSQN010000002">
    <property type="protein sequence ID" value="MFC6010621.1"/>
    <property type="molecule type" value="Genomic_DNA"/>
</dbReference>
<dbReference type="Proteomes" id="UP001596223">
    <property type="component" value="Unassembled WGS sequence"/>
</dbReference>
<dbReference type="Gene3D" id="1.10.1200.10">
    <property type="entry name" value="ACP-like"/>
    <property type="match status" value="2"/>
</dbReference>
<dbReference type="Pfam" id="PF00668">
    <property type="entry name" value="Condensation"/>
    <property type="match status" value="3"/>
</dbReference>
<dbReference type="NCBIfam" id="NF003417">
    <property type="entry name" value="PRK04813.1"/>
    <property type="match status" value="3"/>
</dbReference>
<dbReference type="InterPro" id="IPR020806">
    <property type="entry name" value="PKS_PP-bd"/>
</dbReference>
<gene>
    <name evidence="7" type="ORF">ACFP3H_06120</name>
</gene>
<dbReference type="SUPFAM" id="SSF53474">
    <property type="entry name" value="alpha/beta-Hydrolases"/>
    <property type="match status" value="1"/>
</dbReference>
<dbReference type="SUPFAM" id="SSF47336">
    <property type="entry name" value="ACP-like"/>
    <property type="match status" value="3"/>
</dbReference>
<dbReference type="Gene3D" id="3.40.50.980">
    <property type="match status" value="4"/>
</dbReference>
<evidence type="ECO:0000256" key="1">
    <source>
        <dbReference type="ARBA" id="ARBA00001957"/>
    </source>
</evidence>
<evidence type="ECO:0000313" key="7">
    <source>
        <dbReference type="EMBL" id="MFC6010621.1"/>
    </source>
</evidence>
<dbReference type="Pfam" id="PF00550">
    <property type="entry name" value="PP-binding"/>
    <property type="match status" value="3"/>
</dbReference>
<feature type="domain" description="Carrier" evidence="6">
    <location>
        <begin position="3065"/>
        <end position="3139"/>
    </location>
</feature>
<dbReference type="InterPro" id="IPR001031">
    <property type="entry name" value="Thioesterase"/>
</dbReference>
<keyword evidence="4" id="KW-0677">Repeat</keyword>
<dbReference type="Gene3D" id="3.40.50.1820">
    <property type="entry name" value="alpha/beta hydrolase"/>
    <property type="match status" value="1"/>
</dbReference>
<dbReference type="InterPro" id="IPR023213">
    <property type="entry name" value="CAT-like_dom_sf"/>
</dbReference>
<dbReference type="InterPro" id="IPR036736">
    <property type="entry name" value="ACP-like_sf"/>
</dbReference>
<dbReference type="CDD" id="cd19540">
    <property type="entry name" value="LCL_NRPS-like"/>
    <property type="match status" value="1"/>
</dbReference>
<dbReference type="SUPFAM" id="SSF52777">
    <property type="entry name" value="CoA-dependent acyltransferases"/>
    <property type="match status" value="6"/>
</dbReference>